<dbReference type="PROSITE" id="PS00571">
    <property type="entry name" value="AMIDASES"/>
    <property type="match status" value="1"/>
</dbReference>
<dbReference type="InterPro" id="IPR036928">
    <property type="entry name" value="AS_sf"/>
</dbReference>
<dbReference type="SUPFAM" id="SSF75304">
    <property type="entry name" value="Amidase signature (AS) enzymes"/>
    <property type="match status" value="1"/>
</dbReference>
<dbReference type="Proteomes" id="UP000317893">
    <property type="component" value="Unassembled WGS sequence"/>
</dbReference>
<organism evidence="4 5">
    <name type="scientific">Lapillicoccus jejuensis</name>
    <dbReference type="NCBI Taxonomy" id="402171"/>
    <lineage>
        <taxon>Bacteria</taxon>
        <taxon>Bacillati</taxon>
        <taxon>Actinomycetota</taxon>
        <taxon>Actinomycetes</taxon>
        <taxon>Micrococcales</taxon>
        <taxon>Intrasporangiaceae</taxon>
        <taxon>Lapillicoccus</taxon>
    </lineage>
</organism>
<dbReference type="Gene3D" id="3.90.1300.10">
    <property type="entry name" value="Amidase signature (AS) domain"/>
    <property type="match status" value="1"/>
</dbReference>
<accession>A0A542E1Z9</accession>
<gene>
    <name evidence="4" type="ORF">FB458_2471</name>
</gene>
<keyword evidence="5" id="KW-1185">Reference proteome</keyword>
<feature type="region of interest" description="Disordered" evidence="2">
    <location>
        <begin position="134"/>
        <end position="154"/>
    </location>
</feature>
<keyword evidence="4" id="KW-0808">Transferase</keyword>
<dbReference type="PANTHER" id="PTHR11895">
    <property type="entry name" value="TRANSAMIDASE"/>
    <property type="match status" value="1"/>
</dbReference>
<dbReference type="GO" id="GO:0016740">
    <property type="term" value="F:transferase activity"/>
    <property type="evidence" value="ECO:0007669"/>
    <property type="project" value="UniProtKB-KW"/>
</dbReference>
<evidence type="ECO:0000313" key="4">
    <source>
        <dbReference type="EMBL" id="TQJ09360.1"/>
    </source>
</evidence>
<sequence>MTDAPYGDAWGTAEAVRRGEVTAVALAEAALERAAADPHGAVTLVTRDRALATAREVDEGRLAGPLAGVPVSIKDHVWVEGLPATNGSRALADFVAPRSAVCVDRLLDAGAVLVARTNNPEFCYRGTTDNELYGVTRNPRDPTRTAGGSSGGAAASVASGIVPLAVGTDGGGSIRIPSAFCGVPGLKPSYGVVPKVPGFRGWPTLSVTGPIAASVRDLALALSVMAGPAGDDWLSGPTGHQGWLEAVTDRRGEGLRVAVVPDLGVADVDADVLAAVDRAAQALTRTAVRRLDVALPTADPLPLWDAVALPEGWASEGPLVEAHPELVGDDARAIALAGRDVDARAYLDAQEARASYAARWAAVFDEVDLVVAAAMPCEAFPLGQQAPSSLAGVPVRDGFDTWCALAVPANLAGLPALSVPVGVGATGLPVAVQVIGARWRDDLVLRGAALLEAALRDA</sequence>
<proteinExistence type="inferred from homology"/>
<evidence type="ECO:0000313" key="5">
    <source>
        <dbReference type="Proteomes" id="UP000317893"/>
    </source>
</evidence>
<dbReference type="InterPro" id="IPR000120">
    <property type="entry name" value="Amidase"/>
</dbReference>
<dbReference type="RefSeq" id="WP_170185665.1">
    <property type="nucleotide sequence ID" value="NZ_BAAAPR010000014.1"/>
</dbReference>
<name>A0A542E1Z9_9MICO</name>
<protein>
    <submittedName>
        <fullName evidence="4">Aspartyl-tRNA(Asn)/glutamyl-tRNA(Gln) amidotransferase subunit A</fullName>
    </submittedName>
</protein>
<dbReference type="AlphaFoldDB" id="A0A542E1Z9"/>
<dbReference type="PANTHER" id="PTHR11895:SF7">
    <property type="entry name" value="GLUTAMYL-TRNA(GLN) AMIDOTRANSFERASE SUBUNIT A, MITOCHONDRIAL"/>
    <property type="match status" value="1"/>
</dbReference>
<evidence type="ECO:0000259" key="3">
    <source>
        <dbReference type="Pfam" id="PF01425"/>
    </source>
</evidence>
<reference evidence="4 5" key="1">
    <citation type="submission" date="2019-06" db="EMBL/GenBank/DDBJ databases">
        <title>Sequencing the genomes of 1000 actinobacteria strains.</title>
        <authorList>
            <person name="Klenk H.-P."/>
        </authorList>
    </citation>
    <scope>NUCLEOTIDE SEQUENCE [LARGE SCALE GENOMIC DNA]</scope>
    <source>
        <strain evidence="4 5">DSM 18607</strain>
    </source>
</reference>
<dbReference type="InterPro" id="IPR020556">
    <property type="entry name" value="Amidase_CS"/>
</dbReference>
<comment type="similarity">
    <text evidence="1">Belongs to the amidase family.</text>
</comment>
<dbReference type="InterPro" id="IPR023631">
    <property type="entry name" value="Amidase_dom"/>
</dbReference>
<evidence type="ECO:0000256" key="2">
    <source>
        <dbReference type="SAM" id="MobiDB-lite"/>
    </source>
</evidence>
<evidence type="ECO:0000256" key="1">
    <source>
        <dbReference type="ARBA" id="ARBA00009199"/>
    </source>
</evidence>
<feature type="domain" description="Amidase" evidence="3">
    <location>
        <begin position="26"/>
        <end position="445"/>
    </location>
</feature>
<comment type="caution">
    <text evidence="4">The sequence shown here is derived from an EMBL/GenBank/DDBJ whole genome shotgun (WGS) entry which is preliminary data.</text>
</comment>
<dbReference type="Pfam" id="PF01425">
    <property type="entry name" value="Amidase"/>
    <property type="match status" value="1"/>
</dbReference>
<dbReference type="EMBL" id="VFMN01000001">
    <property type="protein sequence ID" value="TQJ09360.1"/>
    <property type="molecule type" value="Genomic_DNA"/>
</dbReference>